<accession>A0A8T1C8L5</accession>
<sequence length="49" mass="5600">MCYVALLFDDGDSKNRDGKVTSFRLNSVRITKDKLLRNMAMYAATNDKL</sequence>
<protein>
    <submittedName>
        <fullName evidence="1">Uncharacterized protein</fullName>
    </submittedName>
</protein>
<reference evidence="1" key="1">
    <citation type="submission" date="2018-10" db="EMBL/GenBank/DDBJ databases">
        <title>Effector identification in a new, highly contiguous assembly of the strawberry crown rot pathogen Phytophthora cactorum.</title>
        <authorList>
            <person name="Armitage A.D."/>
            <person name="Nellist C.F."/>
            <person name="Bates H."/>
            <person name="Vickerstaff R.J."/>
            <person name="Harrison R.J."/>
        </authorList>
    </citation>
    <scope>NUCLEOTIDE SEQUENCE</scope>
    <source>
        <strain evidence="1">4040</strain>
    </source>
</reference>
<evidence type="ECO:0000313" key="2">
    <source>
        <dbReference type="Proteomes" id="UP000736787"/>
    </source>
</evidence>
<organism evidence="1 2">
    <name type="scientific">Phytophthora cactorum</name>
    <dbReference type="NCBI Taxonomy" id="29920"/>
    <lineage>
        <taxon>Eukaryota</taxon>
        <taxon>Sar</taxon>
        <taxon>Stramenopiles</taxon>
        <taxon>Oomycota</taxon>
        <taxon>Peronosporomycetes</taxon>
        <taxon>Peronosporales</taxon>
        <taxon>Peronosporaceae</taxon>
        <taxon>Phytophthora</taxon>
    </lineage>
</organism>
<gene>
    <name evidence="1" type="ORF">PC117_g17707</name>
</gene>
<proteinExistence type="predicted"/>
<comment type="caution">
    <text evidence="1">The sequence shown here is derived from an EMBL/GenBank/DDBJ whole genome shotgun (WGS) entry which is preliminary data.</text>
</comment>
<name>A0A8T1C8L5_9STRA</name>
<evidence type="ECO:0000313" key="1">
    <source>
        <dbReference type="EMBL" id="KAG2916480.1"/>
    </source>
</evidence>
<dbReference type="Proteomes" id="UP000736787">
    <property type="component" value="Unassembled WGS sequence"/>
</dbReference>
<dbReference type="AlphaFoldDB" id="A0A8T1C8L5"/>
<dbReference type="EMBL" id="RCMK01000679">
    <property type="protein sequence ID" value="KAG2916480.1"/>
    <property type="molecule type" value="Genomic_DNA"/>
</dbReference>